<dbReference type="Gene3D" id="1.20.1510.10">
    <property type="entry name" value="Cation efflux protein transmembrane domain"/>
    <property type="match status" value="1"/>
</dbReference>
<feature type="transmembrane region" description="Helical" evidence="8">
    <location>
        <begin position="316"/>
        <end position="333"/>
    </location>
</feature>
<feature type="compositionally biased region" description="Polar residues" evidence="7">
    <location>
        <begin position="74"/>
        <end position="84"/>
    </location>
</feature>
<dbReference type="GO" id="GO:0008324">
    <property type="term" value="F:monoatomic cation transmembrane transporter activity"/>
    <property type="evidence" value="ECO:0007669"/>
    <property type="project" value="InterPro"/>
</dbReference>
<keyword evidence="4 8" id="KW-1133">Transmembrane helix</keyword>
<dbReference type="Pfam" id="PF01545">
    <property type="entry name" value="Cation_efflux"/>
    <property type="match status" value="1"/>
</dbReference>
<evidence type="ECO:0000256" key="7">
    <source>
        <dbReference type="SAM" id="MobiDB-lite"/>
    </source>
</evidence>
<dbReference type="InterPro" id="IPR002524">
    <property type="entry name" value="Cation_efflux"/>
</dbReference>
<protein>
    <submittedName>
        <fullName evidence="11">10139_t:CDS:1</fullName>
    </submittedName>
</protein>
<evidence type="ECO:0000256" key="1">
    <source>
        <dbReference type="ARBA" id="ARBA00004127"/>
    </source>
</evidence>
<dbReference type="EMBL" id="CAJVPL010000043">
    <property type="protein sequence ID" value="CAG8437784.1"/>
    <property type="molecule type" value="Genomic_DNA"/>
</dbReference>
<dbReference type="SUPFAM" id="SSF160240">
    <property type="entry name" value="Cation efflux protein cytoplasmic domain-like"/>
    <property type="match status" value="1"/>
</dbReference>
<dbReference type="FunFam" id="3.30.70.1350:FF:000001">
    <property type="entry name" value="Metal tolerance protein 11"/>
    <property type="match status" value="1"/>
</dbReference>
<feature type="transmembrane region" description="Helical" evidence="8">
    <location>
        <begin position="214"/>
        <end position="233"/>
    </location>
</feature>
<organism evidence="11 12">
    <name type="scientific">Ambispora gerdemannii</name>
    <dbReference type="NCBI Taxonomy" id="144530"/>
    <lineage>
        <taxon>Eukaryota</taxon>
        <taxon>Fungi</taxon>
        <taxon>Fungi incertae sedis</taxon>
        <taxon>Mucoromycota</taxon>
        <taxon>Glomeromycotina</taxon>
        <taxon>Glomeromycetes</taxon>
        <taxon>Archaeosporales</taxon>
        <taxon>Ambisporaceae</taxon>
        <taxon>Ambispora</taxon>
    </lineage>
</organism>
<evidence type="ECO:0000259" key="9">
    <source>
        <dbReference type="Pfam" id="PF01545"/>
    </source>
</evidence>
<evidence type="ECO:0000256" key="2">
    <source>
        <dbReference type="ARBA" id="ARBA00022448"/>
    </source>
</evidence>
<dbReference type="SUPFAM" id="SSF161111">
    <property type="entry name" value="Cation efflux protein transmembrane domain-like"/>
    <property type="match status" value="1"/>
</dbReference>
<accession>A0A9N8V525</accession>
<feature type="domain" description="Cation efflux protein transmembrane" evidence="9">
    <location>
        <begin position="152"/>
        <end position="340"/>
    </location>
</feature>
<evidence type="ECO:0000313" key="11">
    <source>
        <dbReference type="EMBL" id="CAG8437784.1"/>
    </source>
</evidence>
<feature type="domain" description="Cation efflux protein cytoplasmic" evidence="10">
    <location>
        <begin position="354"/>
        <end position="421"/>
    </location>
</feature>
<dbReference type="InterPro" id="IPR050291">
    <property type="entry name" value="CDF_Transporter"/>
</dbReference>
<evidence type="ECO:0000256" key="3">
    <source>
        <dbReference type="ARBA" id="ARBA00022692"/>
    </source>
</evidence>
<dbReference type="InterPro" id="IPR027470">
    <property type="entry name" value="Cation_efflux_CTD"/>
</dbReference>
<name>A0A9N8V525_9GLOM</name>
<dbReference type="Gene3D" id="3.30.70.1350">
    <property type="entry name" value="Cation efflux protein, cytoplasmic domain"/>
    <property type="match status" value="1"/>
</dbReference>
<comment type="subcellular location">
    <subcellularLocation>
        <location evidence="1">Endomembrane system</location>
        <topology evidence="1">Multi-pass membrane protein</topology>
    </subcellularLocation>
</comment>
<sequence>MSLIIATTILEQKAVDPFEPRETVLELSLPSTSTSAINNNGDKHFDNVAQTSALHKNNSELSLRINAATPPPSQSVAVGSSSLLTRSPSLDPSYLETRRQSDAEIKKKGKKVQAFYRDQNDLIDDLITPINSLEQQVPYNLKIKIAVNGSMGVNILLFGLQLYAAISSASLSLFATMADSFMDLLSNGTLVYTTRAASKKDLVNYPSGKSRMETTGIIIFSTLMSTLSLQIIIESIKSLVGTTHTKPHLTVWSILCVVIALGFVAKFGLFLYCYAHRKNPTAAILMLDHRNDMIINSFGLTMSILGNHISWWIDPIGGILVALIILRSWVSTAKEHVQMIVGKSADPAALQRLTYISLTHDEKILQVDTCRAYHAGNNLIVEVDIVMDRDTPLWECHDISEGLQVKLESLPNVERAFVHVDYETSHKPEHQKSD</sequence>
<feature type="transmembrane region" description="Helical" evidence="8">
    <location>
        <begin position="249"/>
        <end position="272"/>
    </location>
</feature>
<comment type="caution">
    <text evidence="11">The sequence shown here is derived from an EMBL/GenBank/DDBJ whole genome shotgun (WGS) entry which is preliminary data.</text>
</comment>
<dbReference type="OrthoDB" id="78296at2759"/>
<dbReference type="InterPro" id="IPR027469">
    <property type="entry name" value="Cation_efflux_TMD_sf"/>
</dbReference>
<keyword evidence="2" id="KW-0813">Transport</keyword>
<dbReference type="GO" id="GO:0030003">
    <property type="term" value="P:intracellular monoatomic cation homeostasis"/>
    <property type="evidence" value="ECO:0007669"/>
    <property type="project" value="UniProtKB-ARBA"/>
</dbReference>
<gene>
    <name evidence="11" type="ORF">AGERDE_LOCUS803</name>
</gene>
<proteinExistence type="predicted"/>
<evidence type="ECO:0000313" key="12">
    <source>
        <dbReference type="Proteomes" id="UP000789831"/>
    </source>
</evidence>
<dbReference type="Pfam" id="PF16916">
    <property type="entry name" value="ZT_dimer"/>
    <property type="match status" value="1"/>
</dbReference>
<dbReference type="PANTHER" id="PTHR43840">
    <property type="entry name" value="MITOCHONDRIAL METAL TRANSPORTER 1-RELATED"/>
    <property type="match status" value="1"/>
</dbReference>
<dbReference type="InterPro" id="IPR058533">
    <property type="entry name" value="Cation_efflux_TM"/>
</dbReference>
<dbReference type="AlphaFoldDB" id="A0A9N8V525"/>
<feature type="transmembrane region" description="Helical" evidence="8">
    <location>
        <begin position="145"/>
        <end position="166"/>
    </location>
</feature>
<keyword evidence="12" id="KW-1185">Reference proteome</keyword>
<evidence type="ECO:0000256" key="8">
    <source>
        <dbReference type="SAM" id="Phobius"/>
    </source>
</evidence>
<evidence type="ECO:0000259" key="10">
    <source>
        <dbReference type="Pfam" id="PF16916"/>
    </source>
</evidence>
<dbReference type="GO" id="GO:0016020">
    <property type="term" value="C:membrane"/>
    <property type="evidence" value="ECO:0007669"/>
    <property type="project" value="InterPro"/>
</dbReference>
<reference evidence="11" key="1">
    <citation type="submission" date="2021-06" db="EMBL/GenBank/DDBJ databases">
        <authorList>
            <person name="Kallberg Y."/>
            <person name="Tangrot J."/>
            <person name="Rosling A."/>
        </authorList>
    </citation>
    <scope>NUCLEOTIDE SEQUENCE</scope>
    <source>
        <strain evidence="11">MT106</strain>
    </source>
</reference>
<dbReference type="FunFam" id="1.20.1510.10:FF:000005">
    <property type="entry name" value="Putative Cation diffusion facilitator 1"/>
    <property type="match status" value="1"/>
</dbReference>
<evidence type="ECO:0000256" key="6">
    <source>
        <dbReference type="ARBA" id="ARBA00023136"/>
    </source>
</evidence>
<evidence type="ECO:0000256" key="5">
    <source>
        <dbReference type="ARBA" id="ARBA00023065"/>
    </source>
</evidence>
<dbReference type="GO" id="GO:0012505">
    <property type="term" value="C:endomembrane system"/>
    <property type="evidence" value="ECO:0007669"/>
    <property type="project" value="UniProtKB-SubCell"/>
</dbReference>
<dbReference type="GO" id="GO:0098771">
    <property type="term" value="P:inorganic ion homeostasis"/>
    <property type="evidence" value="ECO:0007669"/>
    <property type="project" value="UniProtKB-ARBA"/>
</dbReference>
<dbReference type="Proteomes" id="UP000789831">
    <property type="component" value="Unassembled WGS sequence"/>
</dbReference>
<keyword evidence="5" id="KW-0406">Ion transport</keyword>
<dbReference type="InterPro" id="IPR036837">
    <property type="entry name" value="Cation_efflux_CTD_sf"/>
</dbReference>
<dbReference type="NCBIfam" id="TIGR01297">
    <property type="entry name" value="CDF"/>
    <property type="match status" value="1"/>
</dbReference>
<dbReference type="PANTHER" id="PTHR43840:SF13">
    <property type="entry name" value="CATION EFFLUX PROTEIN CYTOPLASMIC DOMAIN-CONTAINING PROTEIN"/>
    <property type="match status" value="1"/>
</dbReference>
<keyword evidence="3 8" id="KW-0812">Transmembrane</keyword>
<evidence type="ECO:0000256" key="4">
    <source>
        <dbReference type="ARBA" id="ARBA00022989"/>
    </source>
</evidence>
<feature type="region of interest" description="Disordered" evidence="7">
    <location>
        <begin position="65"/>
        <end position="84"/>
    </location>
</feature>
<keyword evidence="6 8" id="KW-0472">Membrane</keyword>